<dbReference type="Pfam" id="PF10275">
    <property type="entry name" value="Peptidase_C65"/>
    <property type="match status" value="1"/>
</dbReference>
<dbReference type="EMBL" id="CAJJDP010000028">
    <property type="protein sequence ID" value="CAD8153494.1"/>
    <property type="molecule type" value="Genomic_DNA"/>
</dbReference>
<gene>
    <name evidence="2" type="ORF">POCTA_138.1.T0280032</name>
</gene>
<dbReference type="CDD" id="cd22749">
    <property type="entry name" value="Otubain_C65"/>
    <property type="match status" value="1"/>
</dbReference>
<protein>
    <recommendedName>
        <fullName evidence="1">OTU domain-containing protein</fullName>
    </recommendedName>
</protein>
<comment type="caution">
    <text evidence="2">The sequence shown here is derived from an EMBL/GenBank/DDBJ whole genome shotgun (WGS) entry which is preliminary data.</text>
</comment>
<dbReference type="GO" id="GO:0004843">
    <property type="term" value="F:cysteine-type deubiquitinase activity"/>
    <property type="evidence" value="ECO:0007669"/>
    <property type="project" value="TreeGrafter"/>
</dbReference>
<dbReference type="Proteomes" id="UP000683925">
    <property type="component" value="Unassembled WGS sequence"/>
</dbReference>
<evidence type="ECO:0000313" key="3">
    <source>
        <dbReference type="Proteomes" id="UP000683925"/>
    </source>
</evidence>
<dbReference type="OMA" id="HYQIALC"/>
<dbReference type="OrthoDB" id="18915at2759"/>
<keyword evidence="3" id="KW-1185">Reference proteome</keyword>
<dbReference type="PROSITE" id="PS50802">
    <property type="entry name" value="OTU"/>
    <property type="match status" value="1"/>
</dbReference>
<accession>A0A8S1TP30</accession>
<dbReference type="PANTHER" id="PTHR12931">
    <property type="entry name" value="UBIQUITIN THIOLESTERASE PROTEIN OTUB"/>
    <property type="match status" value="1"/>
</dbReference>
<feature type="domain" description="OTU" evidence="1">
    <location>
        <begin position="153"/>
        <end position="346"/>
    </location>
</feature>
<dbReference type="InterPro" id="IPR003323">
    <property type="entry name" value="OTU_dom"/>
</dbReference>
<dbReference type="GO" id="GO:0043130">
    <property type="term" value="F:ubiquitin binding"/>
    <property type="evidence" value="ECO:0007669"/>
    <property type="project" value="TreeGrafter"/>
</dbReference>
<sequence length="361" mass="43386">MNNFETLIKYLDQQIQRVKSNLDNIIDIISEAGLKIDGFKLQLKQTDKIKEFWQMYVKLNDWIDQGTKIIQEMFEFNIIKEQRQQIFDLSSHKSNYFEDKEKLMTEFIKSLEFLSGGQILDINYVNPPESYAAFKKEYGTQKIDLEKQFSNIIGYQRVRGDGNCFYTSFLYQYLNLLLSNSQNRKIEINKFINKVDQLELTLFLNDQSLIKMKIEIEIKKYFNQILKQLQQNPSYLLEYFSKNNKQFYVCSIIIFRNIVRQIYNQKKSQIQNFLDTDLEEELVTWQKECNSNQAIIQLLSQELDLQVNLYFFRRDGVDLEKYNQNQNLPQINLLFRPGHYQIALCQNSYQESNQKQFEKYY</sequence>
<organism evidence="2 3">
    <name type="scientific">Paramecium octaurelia</name>
    <dbReference type="NCBI Taxonomy" id="43137"/>
    <lineage>
        <taxon>Eukaryota</taxon>
        <taxon>Sar</taxon>
        <taxon>Alveolata</taxon>
        <taxon>Ciliophora</taxon>
        <taxon>Intramacronucleata</taxon>
        <taxon>Oligohymenophorea</taxon>
        <taxon>Peniculida</taxon>
        <taxon>Parameciidae</taxon>
        <taxon>Paramecium</taxon>
    </lineage>
</organism>
<dbReference type="PANTHER" id="PTHR12931:SF15">
    <property type="entry name" value="UBIQUITIN THIOESTERASE OTUBAIN-LIKE"/>
    <property type="match status" value="1"/>
</dbReference>
<dbReference type="InterPro" id="IPR019400">
    <property type="entry name" value="Peptidase_C65_otubain"/>
</dbReference>
<name>A0A8S1TP30_PAROT</name>
<dbReference type="GO" id="GO:0071108">
    <property type="term" value="P:protein K48-linked deubiquitination"/>
    <property type="evidence" value="ECO:0007669"/>
    <property type="project" value="TreeGrafter"/>
</dbReference>
<proteinExistence type="predicted"/>
<dbReference type="GO" id="GO:0005634">
    <property type="term" value="C:nucleus"/>
    <property type="evidence" value="ECO:0007669"/>
    <property type="project" value="TreeGrafter"/>
</dbReference>
<dbReference type="AlphaFoldDB" id="A0A8S1TP30"/>
<evidence type="ECO:0000313" key="2">
    <source>
        <dbReference type="EMBL" id="CAD8153494.1"/>
    </source>
</evidence>
<evidence type="ECO:0000259" key="1">
    <source>
        <dbReference type="PROSITE" id="PS50802"/>
    </source>
</evidence>
<reference evidence="2" key="1">
    <citation type="submission" date="2021-01" db="EMBL/GenBank/DDBJ databases">
        <authorList>
            <consortium name="Genoscope - CEA"/>
            <person name="William W."/>
        </authorList>
    </citation>
    <scope>NUCLEOTIDE SEQUENCE</scope>
</reference>